<reference evidence="3" key="1">
    <citation type="journal article" date="2005" name="Nature">
        <title>The map-based sequence of the rice genome.</title>
        <authorList>
            <consortium name="International rice genome sequencing project (IRGSP)"/>
            <person name="Matsumoto T."/>
            <person name="Wu J."/>
            <person name="Kanamori H."/>
            <person name="Katayose Y."/>
            <person name="Fujisawa M."/>
            <person name="Namiki N."/>
            <person name="Mizuno H."/>
            <person name="Yamamoto K."/>
            <person name="Antonio B.A."/>
            <person name="Baba T."/>
            <person name="Sakata K."/>
            <person name="Nagamura Y."/>
            <person name="Aoki H."/>
            <person name="Arikawa K."/>
            <person name="Arita K."/>
            <person name="Bito T."/>
            <person name="Chiden Y."/>
            <person name="Fujitsuka N."/>
            <person name="Fukunaka R."/>
            <person name="Hamada M."/>
            <person name="Harada C."/>
            <person name="Hayashi A."/>
            <person name="Hijishita S."/>
            <person name="Honda M."/>
            <person name="Hosokawa S."/>
            <person name="Ichikawa Y."/>
            <person name="Idonuma A."/>
            <person name="Iijima M."/>
            <person name="Ikeda M."/>
            <person name="Ikeno M."/>
            <person name="Ito K."/>
            <person name="Ito S."/>
            <person name="Ito T."/>
            <person name="Ito Y."/>
            <person name="Ito Y."/>
            <person name="Iwabuchi A."/>
            <person name="Kamiya K."/>
            <person name="Karasawa W."/>
            <person name="Kurita K."/>
            <person name="Katagiri S."/>
            <person name="Kikuta A."/>
            <person name="Kobayashi H."/>
            <person name="Kobayashi N."/>
            <person name="Machita K."/>
            <person name="Maehara T."/>
            <person name="Masukawa M."/>
            <person name="Mizubayashi T."/>
            <person name="Mukai Y."/>
            <person name="Nagasaki H."/>
            <person name="Nagata Y."/>
            <person name="Naito S."/>
            <person name="Nakashima M."/>
            <person name="Nakama Y."/>
            <person name="Nakamichi Y."/>
            <person name="Nakamura M."/>
            <person name="Meguro A."/>
            <person name="Negishi M."/>
            <person name="Ohta I."/>
            <person name="Ohta T."/>
            <person name="Okamoto M."/>
            <person name="Ono N."/>
            <person name="Saji S."/>
            <person name="Sakaguchi M."/>
            <person name="Sakai K."/>
            <person name="Shibata M."/>
            <person name="Shimokawa T."/>
            <person name="Song J."/>
            <person name="Takazaki Y."/>
            <person name="Terasawa K."/>
            <person name="Tsugane M."/>
            <person name="Tsuji K."/>
            <person name="Ueda S."/>
            <person name="Waki K."/>
            <person name="Yamagata H."/>
            <person name="Yamamoto M."/>
            <person name="Yamamoto S."/>
            <person name="Yamane H."/>
            <person name="Yoshiki S."/>
            <person name="Yoshihara R."/>
            <person name="Yukawa K."/>
            <person name="Zhong H."/>
            <person name="Yano M."/>
            <person name="Yuan Q."/>
            <person name="Ouyang S."/>
            <person name="Liu J."/>
            <person name="Jones K.M."/>
            <person name="Gansberger K."/>
            <person name="Moffat K."/>
            <person name="Hill J."/>
            <person name="Bera J."/>
            <person name="Fadrosh D."/>
            <person name="Jin S."/>
            <person name="Johri S."/>
            <person name="Kim M."/>
            <person name="Overton L."/>
            <person name="Reardon M."/>
            <person name="Tsitrin T."/>
            <person name="Vuong H."/>
            <person name="Weaver B."/>
            <person name="Ciecko A."/>
            <person name="Tallon L."/>
            <person name="Jackson J."/>
            <person name="Pai G."/>
            <person name="Aken S.V."/>
            <person name="Utterback T."/>
            <person name="Reidmuller S."/>
            <person name="Feldblyum T."/>
            <person name="Hsiao J."/>
            <person name="Zismann V."/>
            <person name="Iobst S."/>
            <person name="de Vazeille A.R."/>
            <person name="Buell C.R."/>
            <person name="Ying K."/>
            <person name="Li Y."/>
            <person name="Lu T."/>
            <person name="Huang Y."/>
            <person name="Zhao Q."/>
            <person name="Feng Q."/>
            <person name="Zhang L."/>
            <person name="Zhu J."/>
            <person name="Weng Q."/>
            <person name="Mu J."/>
            <person name="Lu Y."/>
            <person name="Fan D."/>
            <person name="Liu Y."/>
            <person name="Guan J."/>
            <person name="Zhang Y."/>
            <person name="Yu S."/>
            <person name="Liu X."/>
            <person name="Zhang Y."/>
            <person name="Hong G."/>
            <person name="Han B."/>
            <person name="Choisne N."/>
            <person name="Demange N."/>
            <person name="Orjeda G."/>
            <person name="Samain S."/>
            <person name="Cattolico L."/>
            <person name="Pelletier E."/>
            <person name="Couloux A."/>
            <person name="Segurens B."/>
            <person name="Wincker P."/>
            <person name="D'Hont A."/>
            <person name="Scarpelli C."/>
            <person name="Weissenbach J."/>
            <person name="Salanoubat M."/>
            <person name="Quetier F."/>
            <person name="Yu Y."/>
            <person name="Kim H.R."/>
            <person name="Rambo T."/>
            <person name="Currie J."/>
            <person name="Collura K."/>
            <person name="Luo M."/>
            <person name="Yang T."/>
            <person name="Ammiraju J.S.S."/>
            <person name="Engler F."/>
            <person name="Soderlund C."/>
            <person name="Wing R.A."/>
            <person name="Palmer L.E."/>
            <person name="de la Bastide M."/>
            <person name="Spiegel L."/>
            <person name="Nascimento L."/>
            <person name="Zutavern T."/>
            <person name="O'Shaughnessy A."/>
            <person name="Dike S."/>
            <person name="Dedhia N."/>
            <person name="Preston R."/>
            <person name="Balija V."/>
            <person name="McCombie W.R."/>
            <person name="Chow T."/>
            <person name="Chen H."/>
            <person name="Chung M."/>
            <person name="Chen C."/>
            <person name="Shaw J."/>
            <person name="Wu H."/>
            <person name="Hsiao K."/>
            <person name="Chao Y."/>
            <person name="Chu M."/>
            <person name="Cheng C."/>
            <person name="Hour A."/>
            <person name="Lee P."/>
            <person name="Lin S."/>
            <person name="Lin Y."/>
            <person name="Liou J."/>
            <person name="Liu S."/>
            <person name="Hsing Y."/>
            <person name="Raghuvanshi S."/>
            <person name="Mohanty A."/>
            <person name="Bharti A.K."/>
            <person name="Gaur A."/>
            <person name="Gupta V."/>
            <person name="Kumar D."/>
            <person name="Ravi V."/>
            <person name="Vij S."/>
            <person name="Kapur A."/>
            <person name="Khurana P."/>
            <person name="Khurana P."/>
            <person name="Khurana J.P."/>
            <person name="Tyagi A.K."/>
            <person name="Gaikwad K."/>
            <person name="Singh A."/>
            <person name="Dalal V."/>
            <person name="Srivastava S."/>
            <person name="Dixit A."/>
            <person name="Pal A.K."/>
            <person name="Ghazi I.A."/>
            <person name="Yadav M."/>
            <person name="Pandit A."/>
            <person name="Bhargava A."/>
            <person name="Sureshbabu K."/>
            <person name="Batra K."/>
            <person name="Sharma T.R."/>
            <person name="Mohapatra T."/>
            <person name="Singh N.K."/>
            <person name="Messing J."/>
            <person name="Nelson A.B."/>
            <person name="Fuks G."/>
            <person name="Kavchok S."/>
            <person name="Keizer G."/>
            <person name="Linton E."/>
            <person name="Llaca V."/>
            <person name="Song R."/>
            <person name="Tanyolac B."/>
            <person name="Young S."/>
            <person name="Ho-Il K."/>
            <person name="Hahn J.H."/>
            <person name="Sangsakoo G."/>
            <person name="Vanavichit A."/>
            <person name="de Mattos Luiz.A.T."/>
            <person name="Zimmer P.D."/>
            <person name="Malone G."/>
            <person name="Dellagostin O."/>
            <person name="de Oliveira A.C."/>
            <person name="Bevan M."/>
            <person name="Bancroft I."/>
            <person name="Minx P."/>
            <person name="Cordum H."/>
            <person name="Wilson R."/>
            <person name="Cheng Z."/>
            <person name="Jin W."/>
            <person name="Jiang J."/>
            <person name="Leong S.A."/>
            <person name="Iwama H."/>
            <person name="Gojobori T."/>
            <person name="Itoh T."/>
            <person name="Niimura Y."/>
            <person name="Fujii Y."/>
            <person name="Habara T."/>
            <person name="Sakai H."/>
            <person name="Sato Y."/>
            <person name="Wilson G."/>
            <person name="Kumar K."/>
            <person name="McCouch S."/>
            <person name="Juretic N."/>
            <person name="Hoen D."/>
            <person name="Wright S."/>
            <person name="Bruskiewich R."/>
            <person name="Bureau T."/>
            <person name="Miyao A."/>
            <person name="Hirochika H."/>
            <person name="Nishikawa T."/>
            <person name="Kadowaki K."/>
            <person name="Sugiura M."/>
            <person name="Burr B."/>
            <person name="Sasaki T."/>
        </authorList>
    </citation>
    <scope>NUCLEOTIDE SEQUENCE [LARGE SCALE GENOMIC DNA]</scope>
    <source>
        <strain evidence="3">cv. Nipponbare</strain>
    </source>
</reference>
<dbReference type="EMBL" id="AP005476">
    <property type="protein sequence ID" value="BAD16211.1"/>
    <property type="molecule type" value="Genomic_DNA"/>
</dbReference>
<evidence type="ECO:0000313" key="3">
    <source>
        <dbReference type="Proteomes" id="UP000000763"/>
    </source>
</evidence>
<proteinExistence type="predicted"/>
<evidence type="ECO:0000313" key="2">
    <source>
        <dbReference type="EMBL" id="BAD16211.1"/>
    </source>
</evidence>
<accession>Q6Z0W4</accession>
<dbReference type="AlphaFoldDB" id="Q6Z0W4"/>
<feature type="region of interest" description="Disordered" evidence="1">
    <location>
        <begin position="22"/>
        <end position="50"/>
    </location>
</feature>
<sequence length="50" mass="5679">MEAARMTSVIGAGFKTLYLYDSNDDDYYENGDKEEGMEAKAEAERRPRSP</sequence>
<organism evidence="2 3">
    <name type="scientific">Oryza sativa subsp. japonica</name>
    <name type="common">Rice</name>
    <dbReference type="NCBI Taxonomy" id="39947"/>
    <lineage>
        <taxon>Eukaryota</taxon>
        <taxon>Viridiplantae</taxon>
        <taxon>Streptophyta</taxon>
        <taxon>Embryophyta</taxon>
        <taxon>Tracheophyta</taxon>
        <taxon>Spermatophyta</taxon>
        <taxon>Magnoliopsida</taxon>
        <taxon>Liliopsida</taxon>
        <taxon>Poales</taxon>
        <taxon>Poaceae</taxon>
        <taxon>BOP clade</taxon>
        <taxon>Oryzoideae</taxon>
        <taxon>Oryzeae</taxon>
        <taxon>Oryzinae</taxon>
        <taxon>Oryza</taxon>
        <taxon>Oryza sativa</taxon>
    </lineage>
</organism>
<reference evidence="3" key="2">
    <citation type="journal article" date="2008" name="Nucleic Acids Res.">
        <title>The rice annotation project database (RAP-DB): 2008 update.</title>
        <authorList>
            <consortium name="The rice annotation project (RAP)"/>
        </authorList>
    </citation>
    <scope>GENOME REANNOTATION</scope>
    <source>
        <strain evidence="3">cv. Nipponbare</strain>
    </source>
</reference>
<feature type="compositionally biased region" description="Basic and acidic residues" evidence="1">
    <location>
        <begin position="30"/>
        <end position="50"/>
    </location>
</feature>
<protein>
    <submittedName>
        <fullName evidence="2">Uncharacterized protein</fullName>
    </submittedName>
</protein>
<dbReference type="Proteomes" id="UP000000763">
    <property type="component" value="Chromosome 2"/>
</dbReference>
<name>Q6Z0W4_ORYSJ</name>
<evidence type="ECO:0000256" key="1">
    <source>
        <dbReference type="SAM" id="MobiDB-lite"/>
    </source>
</evidence>
<gene>
    <name evidence="2" type="primary">OSJNBb0026D20.18</name>
</gene>